<dbReference type="RefSeq" id="WP_016099686.1">
    <property type="nucleotide sequence ID" value="NZ_CP014287.1"/>
</dbReference>
<dbReference type="EMBL" id="CP032613">
    <property type="protein sequence ID" value="AYF85223.1"/>
    <property type="molecule type" value="Genomic_DNA"/>
</dbReference>
<keyword evidence="1" id="KW-0614">Plasmid</keyword>
<evidence type="ECO:0000313" key="1">
    <source>
        <dbReference type="EMBL" id="AYF85223.1"/>
    </source>
</evidence>
<dbReference type="Proteomes" id="UP000269847">
    <property type="component" value="Plasmid p.6"/>
</dbReference>
<proteinExistence type="predicted"/>
<protein>
    <submittedName>
        <fullName evidence="1">Uncharacterized protein</fullName>
    </submittedName>
</protein>
<geneLocation type="plasmid" evidence="1 2">
    <name>p.6</name>
</geneLocation>
<accession>A0A9W3VH99</accession>
<dbReference type="AlphaFoldDB" id="A0A9W3VH99"/>
<sequence length="116" mass="12951">MKKDITLANGEVVAVNANLTAWTLFNLEKEGIINKSFLSTLFSAGGMQNIDLLDTFRTVYAAYRQATPKEYMDFETFMQQYEINMEEAFEIFGAILSGKGKNNMAKGFQAKAGKKA</sequence>
<name>A0A9W3VH99_BACTU</name>
<evidence type="ECO:0000313" key="2">
    <source>
        <dbReference type="Proteomes" id="UP000269847"/>
    </source>
</evidence>
<gene>
    <name evidence="1" type="ORF">D7J84_29910</name>
</gene>
<organism evidence="1 2">
    <name type="scientific">Bacillus thuringiensis</name>
    <dbReference type="NCBI Taxonomy" id="1428"/>
    <lineage>
        <taxon>Bacteria</taxon>
        <taxon>Bacillati</taxon>
        <taxon>Bacillota</taxon>
        <taxon>Bacilli</taxon>
        <taxon>Bacillales</taxon>
        <taxon>Bacillaceae</taxon>
        <taxon>Bacillus</taxon>
        <taxon>Bacillus cereus group</taxon>
    </lineage>
</organism>
<reference evidence="1 2" key="1">
    <citation type="submission" date="2018-09" db="EMBL/GenBank/DDBJ databases">
        <title>Complete genome of Bacillus thuringiensis strain QZL38.</title>
        <authorList>
            <person name="Song F."/>
        </authorList>
    </citation>
    <scope>NUCLEOTIDE SEQUENCE [LARGE SCALE GENOMIC DNA]</scope>
    <source>
        <strain evidence="1 2">QZL38</strain>
        <plasmid evidence="1 2">p.6</plasmid>
    </source>
</reference>